<dbReference type="PANTHER" id="PTHR34821">
    <property type="entry name" value="INNER MEMBRANE PROTEIN YDCZ"/>
    <property type="match status" value="1"/>
</dbReference>
<feature type="transmembrane region" description="Helical" evidence="1">
    <location>
        <begin position="139"/>
        <end position="158"/>
    </location>
</feature>
<feature type="transmembrane region" description="Helical" evidence="1">
    <location>
        <begin position="81"/>
        <end position="100"/>
    </location>
</feature>
<gene>
    <name evidence="2" type="ORF">PCA31118_00702</name>
</gene>
<proteinExistence type="predicted"/>
<dbReference type="GO" id="GO:0005886">
    <property type="term" value="C:plasma membrane"/>
    <property type="evidence" value="ECO:0007669"/>
    <property type="project" value="TreeGrafter"/>
</dbReference>
<evidence type="ECO:0000256" key="1">
    <source>
        <dbReference type="SAM" id="Phobius"/>
    </source>
</evidence>
<accession>A0A5E4ZM52</accession>
<protein>
    <submittedName>
        <fullName evidence="2">Membrane protein</fullName>
    </submittedName>
</protein>
<name>A0A5E4ZM52_9BURK</name>
<reference evidence="2 3" key="1">
    <citation type="submission" date="2019-08" db="EMBL/GenBank/DDBJ databases">
        <authorList>
            <person name="Peeters C."/>
        </authorList>
    </citation>
    <scope>NUCLEOTIDE SEQUENCE [LARGE SCALE GENOMIC DNA]</scope>
    <source>
        <strain evidence="2 3">LMG 31118</strain>
    </source>
</reference>
<dbReference type="InterPro" id="IPR006750">
    <property type="entry name" value="YdcZ"/>
</dbReference>
<feature type="transmembrane region" description="Helical" evidence="1">
    <location>
        <begin position="106"/>
        <end position="127"/>
    </location>
</feature>
<feature type="transmembrane region" description="Helical" evidence="1">
    <location>
        <begin position="45"/>
        <end position="69"/>
    </location>
</feature>
<evidence type="ECO:0000313" key="2">
    <source>
        <dbReference type="EMBL" id="VVE61727.1"/>
    </source>
</evidence>
<dbReference type="Proteomes" id="UP000414136">
    <property type="component" value="Unassembled WGS sequence"/>
</dbReference>
<dbReference type="RefSeq" id="WP_217431236.1">
    <property type="nucleotide sequence ID" value="NZ_CABPSQ010000001.1"/>
</dbReference>
<dbReference type="EMBL" id="CABPSQ010000001">
    <property type="protein sequence ID" value="VVE61727.1"/>
    <property type="molecule type" value="Genomic_DNA"/>
</dbReference>
<organism evidence="2 3">
    <name type="scientific">Pandoraea captiosa</name>
    <dbReference type="NCBI Taxonomy" id="2508302"/>
    <lineage>
        <taxon>Bacteria</taxon>
        <taxon>Pseudomonadati</taxon>
        <taxon>Pseudomonadota</taxon>
        <taxon>Betaproteobacteria</taxon>
        <taxon>Burkholderiales</taxon>
        <taxon>Burkholderiaceae</taxon>
        <taxon>Pandoraea</taxon>
    </lineage>
</organism>
<keyword evidence="1" id="KW-1133">Transmembrane helix</keyword>
<keyword evidence="1" id="KW-0472">Membrane</keyword>
<dbReference type="PANTHER" id="PTHR34821:SF2">
    <property type="entry name" value="INNER MEMBRANE PROTEIN YDCZ"/>
    <property type="match status" value="1"/>
</dbReference>
<keyword evidence="1" id="KW-0812">Transmembrane</keyword>
<keyword evidence="3" id="KW-1185">Reference proteome</keyword>
<dbReference type="AlphaFoldDB" id="A0A5E4ZM52"/>
<dbReference type="Pfam" id="PF04657">
    <property type="entry name" value="DMT_YdcZ"/>
    <property type="match status" value="1"/>
</dbReference>
<evidence type="ECO:0000313" key="3">
    <source>
        <dbReference type="Proteomes" id="UP000414136"/>
    </source>
</evidence>
<sequence length="174" mass="17456">MNASLSPQMPASVLLPLFIAMVAGAAVPFQAGSNAALGRTLGHPLWATVASLLVSLIVVVPVLVGMRAGWPNLAAAARGPWWLWIGGVAGVAYITAALVLTPRLGAASFIVCVIAGQVVASLIIDHFGLMGLMAKPVNLTRVAGVALIVAGMLVVQWGTRAAAASAATTGAVGT</sequence>